<dbReference type="InterPro" id="IPR051916">
    <property type="entry name" value="GPI-anchor_lipid_remodeler"/>
</dbReference>
<evidence type="ECO:0000313" key="2">
    <source>
        <dbReference type="EMBL" id="XBS22301.1"/>
    </source>
</evidence>
<dbReference type="AlphaFoldDB" id="A0AAU7P0D9"/>
<dbReference type="Gene3D" id="3.60.10.10">
    <property type="entry name" value="Endonuclease/exonuclease/phosphatase"/>
    <property type="match status" value="1"/>
</dbReference>
<organism evidence="2 3">
    <name type="scientific">Methylomarinum roseum</name>
    <dbReference type="NCBI Taxonomy" id="3067653"/>
    <lineage>
        <taxon>Bacteria</taxon>
        <taxon>Pseudomonadati</taxon>
        <taxon>Pseudomonadota</taxon>
        <taxon>Gammaproteobacteria</taxon>
        <taxon>Methylococcales</taxon>
        <taxon>Methylococcaceae</taxon>
        <taxon>Methylomarinum</taxon>
    </lineage>
</organism>
<gene>
    <name evidence="2" type="ORF">Q9L42_009275</name>
</gene>
<dbReference type="RefSeq" id="WP_349432666.1">
    <property type="nucleotide sequence ID" value="NZ_CP157743.1"/>
</dbReference>
<dbReference type="SUPFAM" id="SSF56219">
    <property type="entry name" value="DNase I-like"/>
    <property type="match status" value="1"/>
</dbReference>
<feature type="domain" description="CBM21" evidence="1">
    <location>
        <begin position="1"/>
        <end position="111"/>
    </location>
</feature>
<evidence type="ECO:0000313" key="3">
    <source>
        <dbReference type="Proteomes" id="UP001225378"/>
    </source>
</evidence>
<protein>
    <submittedName>
        <fullName evidence="2">Endonuclease/exonuclease/phosphatase family protein</fullName>
    </submittedName>
</protein>
<dbReference type="Gene3D" id="2.60.40.2440">
    <property type="entry name" value="Carbohydrate binding type-21 domain"/>
    <property type="match status" value="2"/>
</dbReference>
<keyword evidence="2" id="KW-0378">Hydrolase</keyword>
<dbReference type="GO" id="GO:0016020">
    <property type="term" value="C:membrane"/>
    <property type="evidence" value="ECO:0007669"/>
    <property type="project" value="GOC"/>
</dbReference>
<keyword evidence="2" id="KW-0255">Endonuclease</keyword>
<dbReference type="GO" id="GO:0006506">
    <property type="term" value="P:GPI anchor biosynthetic process"/>
    <property type="evidence" value="ECO:0007669"/>
    <property type="project" value="TreeGrafter"/>
</dbReference>
<dbReference type="Pfam" id="PF03370">
    <property type="entry name" value="CBM_21"/>
    <property type="match status" value="2"/>
</dbReference>
<dbReference type="PANTHER" id="PTHR14859:SF1">
    <property type="entry name" value="PGAP2-INTERACTING PROTEIN"/>
    <property type="match status" value="1"/>
</dbReference>
<sequence>MSHIQLLYVENVINRKKRVPRQELAFFMRVKDVSYDKQVDVVWSGEDGAWHSLPVHFHHGLHDDIECWQARATFPLTAHQALPGNIRFSLRYRVHGDEFWDNNHGRNYESQADSGIQLGPNILIQNIDPQRHLQEGQKSLPVTVVLDKSLHAEKVTIHWTVDNWQHTFKTACHCKINYWDSKAKSNARNPNQYANQLWSGRLRIGAGFRLQYSICCEGRGQVLWDNNEGRNYVASHKPLTVMILNLHCYQESNQDHKFWQIAKAIDEQEVDIACFQEVAENWNDGQGDWHSNSANIINQRLRTPYHLYSDWSHLGFDKYREGVAILSRFPLLNQEGRYVSDSDEIYSIHSRKVVMAQVKVPYMGWVNVFSAHLSWWEDGFRQQFQRLCDWANSKAGKRIKSTLLCGDFNIAAGSEGYQLVVKGHQYEDQYLQANQRGLFEKIFRVDDAHWGDYLADDYRIDYIFLNRDSHLQVTSAKVLFTEQDYGPVSDHCGYVMTFEPK</sequence>
<accession>A0AAU7P0D9</accession>
<dbReference type="Pfam" id="PF03372">
    <property type="entry name" value="Exo_endo_phos"/>
    <property type="match status" value="1"/>
</dbReference>
<reference evidence="2 3" key="1">
    <citation type="journal article" date="2024" name="Microbiology">
        <title>Methylomarinum rosea sp. nov., a novel halophilic methanotrophic bacterium from the hypersaline Lake Elton.</title>
        <authorList>
            <person name="Suleimanov R.Z."/>
            <person name="Oshkin I.Y."/>
            <person name="Danilova O.V."/>
            <person name="Suzina N.E."/>
            <person name="Dedysh S.N."/>
        </authorList>
    </citation>
    <scope>NUCLEOTIDE SEQUENCE [LARGE SCALE GENOMIC DNA]</scope>
    <source>
        <strain evidence="2 3">Ch1-1</strain>
    </source>
</reference>
<name>A0AAU7P0D9_9GAMM</name>
<dbReference type="InterPro" id="IPR038175">
    <property type="entry name" value="CBM21_dom_sf"/>
</dbReference>
<proteinExistence type="predicted"/>
<keyword evidence="3" id="KW-1185">Reference proteome</keyword>
<dbReference type="InterPro" id="IPR005036">
    <property type="entry name" value="CBM21_dom"/>
</dbReference>
<dbReference type="GO" id="GO:0004519">
    <property type="term" value="F:endonuclease activity"/>
    <property type="evidence" value="ECO:0007669"/>
    <property type="project" value="UniProtKB-KW"/>
</dbReference>
<dbReference type="EMBL" id="CP157743">
    <property type="protein sequence ID" value="XBS22301.1"/>
    <property type="molecule type" value="Genomic_DNA"/>
</dbReference>
<dbReference type="KEGG" id="mech:Q9L42_009275"/>
<dbReference type="InterPro" id="IPR005135">
    <property type="entry name" value="Endo/exonuclease/phosphatase"/>
</dbReference>
<dbReference type="PANTHER" id="PTHR14859">
    <property type="entry name" value="CALCOFLUOR WHITE HYPERSENSITIVE PROTEIN PRECURSOR"/>
    <property type="match status" value="1"/>
</dbReference>
<keyword evidence="2" id="KW-0540">Nuclease</keyword>
<dbReference type="InterPro" id="IPR036691">
    <property type="entry name" value="Endo/exonu/phosph_ase_sf"/>
</dbReference>
<dbReference type="PROSITE" id="PS51159">
    <property type="entry name" value="CBM21"/>
    <property type="match status" value="1"/>
</dbReference>
<evidence type="ECO:0000259" key="1">
    <source>
        <dbReference type="PROSITE" id="PS51159"/>
    </source>
</evidence>
<dbReference type="Proteomes" id="UP001225378">
    <property type="component" value="Chromosome"/>
</dbReference>